<proteinExistence type="predicted"/>
<dbReference type="InterPro" id="IPR036866">
    <property type="entry name" value="RibonucZ/Hydroxyglut_hydro"/>
</dbReference>
<evidence type="ECO:0000259" key="1">
    <source>
        <dbReference type="SMART" id="SM00849"/>
    </source>
</evidence>
<gene>
    <name evidence="2" type="ORF">SAMN05421508_103451</name>
</gene>
<reference evidence="2 3" key="1">
    <citation type="submission" date="2017-09" db="EMBL/GenBank/DDBJ databases">
        <authorList>
            <person name="Ehlers B."/>
            <person name="Leendertz F.H."/>
        </authorList>
    </citation>
    <scope>NUCLEOTIDE SEQUENCE [LARGE SCALE GENOMIC DNA]</scope>
    <source>
        <strain evidence="2 3">USBA 140</strain>
    </source>
</reference>
<accession>A0A286GFM5</accession>
<protein>
    <submittedName>
        <fullName evidence="2">Phosphoribosyl 1,2-cyclic phosphate phosphodiesterase</fullName>
    </submittedName>
</protein>
<dbReference type="Gene3D" id="3.60.15.10">
    <property type="entry name" value="Ribonuclease Z/Hydroxyacylglutathione hydrolase-like"/>
    <property type="match status" value="1"/>
</dbReference>
<dbReference type="CDD" id="cd16279">
    <property type="entry name" value="metallo-hydrolase-like_MBL-fold"/>
    <property type="match status" value="1"/>
</dbReference>
<feature type="domain" description="Metallo-beta-lactamase" evidence="1">
    <location>
        <begin position="34"/>
        <end position="221"/>
    </location>
</feature>
<evidence type="ECO:0000313" key="2">
    <source>
        <dbReference type="EMBL" id="SOD94292.1"/>
    </source>
</evidence>
<evidence type="ECO:0000313" key="3">
    <source>
        <dbReference type="Proteomes" id="UP000219621"/>
    </source>
</evidence>
<dbReference type="PANTHER" id="PTHR42663:SF6">
    <property type="entry name" value="HYDROLASE C777.06C-RELATED"/>
    <property type="match status" value="1"/>
</dbReference>
<dbReference type="InterPro" id="IPR001279">
    <property type="entry name" value="Metallo-B-lactamas"/>
</dbReference>
<dbReference type="PANTHER" id="PTHR42663">
    <property type="entry name" value="HYDROLASE C777.06C-RELATED-RELATED"/>
    <property type="match status" value="1"/>
</dbReference>
<dbReference type="Proteomes" id="UP000219621">
    <property type="component" value="Unassembled WGS sequence"/>
</dbReference>
<sequence>MRVTLLGTGAAGGVPMLSVGWGACDPAEPRNRRLRSSILVEDGDTRILVDSGPDVREQLLTADVRHLTAVLYTHAHADHIHGLDELREINRAMRAPLDIWGDADTLADLQHRFAYAFEGIDLATQPIFRPWLIPHELAPSFQVGGLTVRSFAQDHGWTTSWGFRFGDFAYSTDVLSLDEAAFAALAGVRTWVVGCLTDQPHSTHAHVAKVVDWHGRVGPARTILTHMGPGLDYRTLCDTLPAGIEPGYDGMVLDVA</sequence>
<dbReference type="PROSITE" id="PS51257">
    <property type="entry name" value="PROKAR_LIPOPROTEIN"/>
    <property type="match status" value="1"/>
</dbReference>
<dbReference type="RefSeq" id="WP_176525100.1">
    <property type="nucleotide sequence ID" value="NZ_OCNJ01000003.1"/>
</dbReference>
<dbReference type="SUPFAM" id="SSF56281">
    <property type="entry name" value="Metallo-hydrolase/oxidoreductase"/>
    <property type="match status" value="1"/>
</dbReference>
<dbReference type="AlphaFoldDB" id="A0A286GFM5"/>
<dbReference type="SMART" id="SM00849">
    <property type="entry name" value="Lactamase_B"/>
    <property type="match status" value="1"/>
</dbReference>
<organism evidence="2 3">
    <name type="scientific">Caenispirillum bisanense</name>
    <dbReference type="NCBI Taxonomy" id="414052"/>
    <lineage>
        <taxon>Bacteria</taxon>
        <taxon>Pseudomonadati</taxon>
        <taxon>Pseudomonadota</taxon>
        <taxon>Alphaproteobacteria</taxon>
        <taxon>Rhodospirillales</taxon>
        <taxon>Novispirillaceae</taxon>
        <taxon>Caenispirillum</taxon>
    </lineage>
</organism>
<name>A0A286GFM5_9PROT</name>
<dbReference type="EMBL" id="OCNJ01000003">
    <property type="protein sequence ID" value="SOD94292.1"/>
    <property type="molecule type" value="Genomic_DNA"/>
</dbReference>
<keyword evidence="3" id="KW-1185">Reference proteome</keyword>
<dbReference type="Pfam" id="PF12706">
    <property type="entry name" value="Lactamase_B_2"/>
    <property type="match status" value="1"/>
</dbReference>